<dbReference type="RefSeq" id="WP_198639079.1">
    <property type="nucleotide sequence ID" value="NZ_JAEHNY010000011.1"/>
</dbReference>
<evidence type="ECO:0000313" key="1">
    <source>
        <dbReference type="EMBL" id="MBI6120846.1"/>
    </source>
</evidence>
<accession>A0ABS0TIH5</accession>
<dbReference type="EMBL" id="JAEHNY010000011">
    <property type="protein sequence ID" value="MBI6120846.1"/>
    <property type="molecule type" value="Genomic_DNA"/>
</dbReference>
<reference evidence="1 2" key="1">
    <citation type="submission" date="2020-12" db="EMBL/GenBank/DDBJ databases">
        <title>Salegentibacter orientalis sp. nov., isolated from costal sediment.</title>
        <authorList>
            <person name="Lian F.-B."/>
        </authorList>
    </citation>
    <scope>NUCLEOTIDE SEQUENCE [LARGE SCALE GENOMIC DNA]</scope>
    <source>
        <strain evidence="1 2">F60176</strain>
    </source>
</reference>
<sequence length="828" mass="93985">MSTIFKTKIVPNLNTASLDASEALSLIHILELMNATDNEAYKAAKITDNAQNITSNFSQRLTEQIYYHPTIYADEKEGLEFIATWLPILEQGCFPDKKSADKLVEFLKFSLGYFQSQAIADTYKNQIFKVLKALVQSESEASLPVARFLIQNVFDIRDYLSSDFLIQNCLKHTILCGSYTVVSPTKEITSFPFKINHDFIEHFYEGDWYQLITIIHQILPVGRVYAPGAYHVLLAWFSTDLAKFYADNLELAFAAHSAIKERLIFGEAESLELLNIKTAEGVYPLITALGAKKWDAGDVLLFNNRDKAIPQVQVDACYLRLIDWLSANGGGNFNSEAFQEYGKHILSDNNIAALPVDSIAFWFEKCHSKSGNSSQIEFYNNLFSGFLSEFKNGKFPVMRLKNEAFQVTGEYVIKEVFKNLNNIGPWLESFKSTGLKDPLNQFIVLSYYDARTSLLDLYSEESRQVLHTYLLDLAYSSRNASENIRKEGLALIVNILASLWGTPANYTRVNEIWAFKSIDSSVTKLCNDFAKEQYLNEKRSLSLKLIQAWYNFLGDYYYSATTEAVWVGEMLQMQGIRSANYFNTVQDDMSFFLDRTVSRLLHFHKKCKSSNNTNDVLSLIATQIETYLSDFLQELNEDKLAKPTVKYLSDYSKNEVFGFSTNTDLLNAIIEFYDFHFKQEPIIESKVVVEQSKPAETTINEVNIDKNYVETVLSNLENYKTTGSCDTQLLAVLDERVSELKTSYKQDDTGLEARFNQALYMALLDKDLAPGTTLETYGNLCRSLFIELVKGSKMASSYALGLKTMANSGAYPEHLKTALLQVMEDLNA</sequence>
<protein>
    <submittedName>
        <fullName evidence="1">Uncharacterized protein</fullName>
    </submittedName>
</protein>
<comment type="caution">
    <text evidence="1">The sequence shown here is derived from an EMBL/GenBank/DDBJ whole genome shotgun (WGS) entry which is preliminary data.</text>
</comment>
<proteinExistence type="predicted"/>
<gene>
    <name evidence="1" type="ORF">I6U50_12520</name>
</gene>
<keyword evidence="2" id="KW-1185">Reference proteome</keyword>
<name>A0ABS0TIH5_9FLAO</name>
<evidence type="ECO:0000313" key="2">
    <source>
        <dbReference type="Proteomes" id="UP000635665"/>
    </source>
</evidence>
<dbReference type="Proteomes" id="UP000635665">
    <property type="component" value="Unassembled WGS sequence"/>
</dbReference>
<organism evidence="1 2">
    <name type="scientific">Salegentibacter maritimus</name>
    <dbReference type="NCBI Taxonomy" id="2794347"/>
    <lineage>
        <taxon>Bacteria</taxon>
        <taxon>Pseudomonadati</taxon>
        <taxon>Bacteroidota</taxon>
        <taxon>Flavobacteriia</taxon>
        <taxon>Flavobacteriales</taxon>
        <taxon>Flavobacteriaceae</taxon>
        <taxon>Salegentibacter</taxon>
    </lineage>
</organism>